<feature type="transmembrane region" description="Helical" evidence="12">
    <location>
        <begin position="48"/>
        <end position="69"/>
    </location>
</feature>
<feature type="transmembrane region" description="Helical" evidence="12">
    <location>
        <begin position="214"/>
        <end position="232"/>
    </location>
</feature>
<evidence type="ECO:0000313" key="13">
    <source>
        <dbReference type="EMBL" id="SCZ78455.1"/>
    </source>
</evidence>
<evidence type="ECO:0000256" key="8">
    <source>
        <dbReference type="ARBA" id="ARBA00022927"/>
    </source>
</evidence>
<dbReference type="InterPro" id="IPR006135">
    <property type="entry name" value="T3SS_substrate_exporter"/>
</dbReference>
<feature type="transmembrane region" description="Helical" evidence="12">
    <location>
        <begin position="164"/>
        <end position="182"/>
    </location>
</feature>
<dbReference type="SUPFAM" id="SSF160544">
    <property type="entry name" value="EscU C-terminal domain-like"/>
    <property type="match status" value="1"/>
</dbReference>
<evidence type="ECO:0000256" key="9">
    <source>
        <dbReference type="ARBA" id="ARBA00022989"/>
    </source>
</evidence>
<dbReference type="GO" id="GO:0009306">
    <property type="term" value="P:protein secretion"/>
    <property type="evidence" value="ECO:0007669"/>
    <property type="project" value="InterPro"/>
</dbReference>
<dbReference type="GO" id="GO:0044780">
    <property type="term" value="P:bacterial-type flagellum assembly"/>
    <property type="evidence" value="ECO:0007669"/>
    <property type="project" value="InterPro"/>
</dbReference>
<keyword evidence="9 12" id="KW-1133">Transmembrane helix</keyword>
<evidence type="ECO:0000256" key="2">
    <source>
        <dbReference type="ARBA" id="ARBA00010690"/>
    </source>
</evidence>
<keyword evidence="5 12" id="KW-1003">Cell membrane</keyword>
<keyword evidence="11 12" id="KW-1006">Bacterial flagellum protein export</keyword>
<dbReference type="Gene3D" id="6.10.250.2080">
    <property type="match status" value="1"/>
</dbReference>
<comment type="similarity">
    <text evidence="2 12">Belongs to the type III secretion exporter family.</text>
</comment>
<evidence type="ECO:0000256" key="7">
    <source>
        <dbReference type="ARBA" id="ARBA00022795"/>
    </source>
</evidence>
<keyword evidence="13" id="KW-0969">Cilium</keyword>
<evidence type="ECO:0000256" key="4">
    <source>
        <dbReference type="ARBA" id="ARBA00022448"/>
    </source>
</evidence>
<dbReference type="PANTHER" id="PTHR30531:SF12">
    <property type="entry name" value="FLAGELLAR BIOSYNTHETIC PROTEIN FLHB"/>
    <property type="match status" value="1"/>
</dbReference>
<keyword evidence="13" id="KW-0966">Cell projection</keyword>
<evidence type="ECO:0000256" key="1">
    <source>
        <dbReference type="ARBA" id="ARBA00004651"/>
    </source>
</evidence>
<sequence length="376" mass="42384">MAEERVLVYPYNLQFFADGEGGEKTEQPTSKKLTDARNEGKVAKSKEIVNGIALLGFFFALSVFLSFAGVRFEEIFSWIYSIIPDVVSYNGSGLTIHTITGIFRTLILKMLIILLPFFVIGFLTGFVTNLIQVGWKLTLKPLQPKLSKFNPISGFKRIFSKDSIVNLIMAIAKIFLVCYIAYISIRDQAGNLFILYDIGLKAALSLIFKLICEVGIKVSIVYIILGFIDYAYQKWKFTNDMKMTKQEVKDEYKNTEGDPKIKGRQRQKMMETSQRRMMKNVPQADVVITNPTHIAVAILYDNTKDEAPRVVAKGEDYLAQKIKDAAAENGVPIVENKPLARALYATVDIDQTIPPELYQAVAEILAVVYTERDRAV</sequence>
<dbReference type="AlphaFoldDB" id="A0A1G5RWF2"/>
<dbReference type="Proteomes" id="UP000199428">
    <property type="component" value="Unassembled WGS sequence"/>
</dbReference>
<keyword evidence="4 12" id="KW-0813">Transport</keyword>
<evidence type="ECO:0000256" key="3">
    <source>
        <dbReference type="ARBA" id="ARBA00021622"/>
    </source>
</evidence>
<feature type="transmembrane region" description="Helical" evidence="12">
    <location>
        <begin position="111"/>
        <end position="135"/>
    </location>
</feature>
<evidence type="ECO:0000256" key="12">
    <source>
        <dbReference type="RuleBase" id="RU364091"/>
    </source>
</evidence>
<accession>A0A1G5RWF2</accession>
<dbReference type="InterPro" id="IPR006136">
    <property type="entry name" value="FlhB"/>
</dbReference>
<keyword evidence="13" id="KW-0282">Flagellum</keyword>
<evidence type="ECO:0000256" key="10">
    <source>
        <dbReference type="ARBA" id="ARBA00023136"/>
    </source>
</evidence>
<dbReference type="RefSeq" id="WP_090162172.1">
    <property type="nucleotide sequence ID" value="NZ_FMWK01000005.1"/>
</dbReference>
<gene>
    <name evidence="12" type="primary">flhB</name>
    <name evidence="13" type="ORF">SAMN02910350_01274</name>
</gene>
<feature type="transmembrane region" description="Helical" evidence="12">
    <location>
        <begin position="75"/>
        <end position="99"/>
    </location>
</feature>
<comment type="subcellular location">
    <subcellularLocation>
        <location evidence="1">Cell membrane</location>
        <topology evidence="1">Multi-pass membrane protein</topology>
    </subcellularLocation>
</comment>
<name>A0A1G5RWF2_PSEXY</name>
<dbReference type="InterPro" id="IPR029025">
    <property type="entry name" value="T3SS_substrate_exporter_C"/>
</dbReference>
<dbReference type="Pfam" id="PF01312">
    <property type="entry name" value="Bac_export_2"/>
    <property type="match status" value="1"/>
</dbReference>
<comment type="function">
    <text evidence="12">Required for formation of the rod structure in the basal body of the flagellar apparatus. Together with FliI and FliH, may constitute the export apparatus of flagellin.</text>
</comment>
<evidence type="ECO:0000256" key="6">
    <source>
        <dbReference type="ARBA" id="ARBA00022692"/>
    </source>
</evidence>
<keyword evidence="7 12" id="KW-1005">Bacterial flagellum biogenesis</keyword>
<keyword evidence="8 12" id="KW-0653">Protein transport</keyword>
<dbReference type="GO" id="GO:0005886">
    <property type="term" value="C:plasma membrane"/>
    <property type="evidence" value="ECO:0007669"/>
    <property type="project" value="UniProtKB-SubCell"/>
</dbReference>
<protein>
    <recommendedName>
        <fullName evidence="3 12">Flagellar biosynthetic protein FlhB</fullName>
    </recommendedName>
</protein>
<organism evidence="13 14">
    <name type="scientific">Pseudobutyrivibrio xylanivorans</name>
    <dbReference type="NCBI Taxonomy" id="185007"/>
    <lineage>
        <taxon>Bacteria</taxon>
        <taxon>Bacillati</taxon>
        <taxon>Bacillota</taxon>
        <taxon>Clostridia</taxon>
        <taxon>Lachnospirales</taxon>
        <taxon>Lachnospiraceae</taxon>
        <taxon>Pseudobutyrivibrio</taxon>
    </lineage>
</organism>
<keyword evidence="10 12" id="KW-0472">Membrane</keyword>
<keyword evidence="6 12" id="KW-0812">Transmembrane</keyword>
<reference evidence="13 14" key="1">
    <citation type="submission" date="2016-10" db="EMBL/GenBank/DDBJ databases">
        <authorList>
            <person name="de Groot N.N."/>
        </authorList>
    </citation>
    <scope>NUCLEOTIDE SEQUENCE [LARGE SCALE GENOMIC DNA]</scope>
    <source>
        <strain evidence="13 14">DSM 10317</strain>
    </source>
</reference>
<dbReference type="Gene3D" id="3.40.1690.10">
    <property type="entry name" value="secretion proteins EscU"/>
    <property type="match status" value="1"/>
</dbReference>
<dbReference type="NCBIfam" id="TIGR00328">
    <property type="entry name" value="flhB"/>
    <property type="match status" value="1"/>
</dbReference>
<dbReference type="PRINTS" id="PR00950">
    <property type="entry name" value="TYPE3IMSPROT"/>
</dbReference>
<evidence type="ECO:0000256" key="5">
    <source>
        <dbReference type="ARBA" id="ARBA00022475"/>
    </source>
</evidence>
<dbReference type="FunFam" id="3.40.1690.10:FF:000001">
    <property type="entry name" value="Flagellar biosynthetic protein FlhB"/>
    <property type="match status" value="1"/>
</dbReference>
<dbReference type="EMBL" id="FMWK01000005">
    <property type="protein sequence ID" value="SCZ78455.1"/>
    <property type="molecule type" value="Genomic_DNA"/>
</dbReference>
<dbReference type="PANTHER" id="PTHR30531">
    <property type="entry name" value="FLAGELLAR BIOSYNTHETIC PROTEIN FLHB"/>
    <property type="match status" value="1"/>
</dbReference>
<evidence type="ECO:0000313" key="14">
    <source>
        <dbReference type="Proteomes" id="UP000199428"/>
    </source>
</evidence>
<evidence type="ECO:0000256" key="11">
    <source>
        <dbReference type="ARBA" id="ARBA00023225"/>
    </source>
</evidence>
<proteinExistence type="inferred from homology"/>